<reference evidence="3 4" key="1">
    <citation type="submission" date="2020-05" db="EMBL/GenBank/DDBJ databases">
        <title>Complete genome sequence of Deefgea sp. D17.</title>
        <authorList>
            <person name="Bae J.-W."/>
            <person name="Han J.E."/>
        </authorList>
    </citation>
    <scope>NUCLEOTIDE SEQUENCE [LARGE SCALE GENOMIC DNA]</scope>
    <source>
        <strain evidence="3 4">D17</strain>
    </source>
</reference>
<dbReference type="InterPro" id="IPR011006">
    <property type="entry name" value="CheY-like_superfamily"/>
</dbReference>
<dbReference type="RefSeq" id="WP_173534425.1">
    <property type="nucleotide sequence ID" value="NZ_CP054143.1"/>
</dbReference>
<dbReference type="Gene3D" id="3.40.50.2300">
    <property type="match status" value="1"/>
</dbReference>
<feature type="modified residue" description="4-aspartylphosphate" evidence="1">
    <location>
        <position position="56"/>
    </location>
</feature>
<evidence type="ECO:0000313" key="4">
    <source>
        <dbReference type="Proteomes" id="UP000504844"/>
    </source>
</evidence>
<gene>
    <name evidence="3" type="ORF">HQN60_15000</name>
</gene>
<feature type="domain" description="Response regulatory" evidence="2">
    <location>
        <begin position="6"/>
        <end position="121"/>
    </location>
</feature>
<keyword evidence="4" id="KW-1185">Reference proteome</keyword>
<dbReference type="PANTHER" id="PTHR45526">
    <property type="entry name" value="TRANSCRIPTIONAL REGULATORY PROTEIN DPIA"/>
    <property type="match status" value="1"/>
</dbReference>
<dbReference type="GO" id="GO:0000156">
    <property type="term" value="F:phosphorelay response regulator activity"/>
    <property type="evidence" value="ECO:0007669"/>
    <property type="project" value="TreeGrafter"/>
</dbReference>
<dbReference type="Proteomes" id="UP000504844">
    <property type="component" value="Chromosome"/>
</dbReference>
<dbReference type="Pfam" id="PF00072">
    <property type="entry name" value="Response_reg"/>
    <property type="match status" value="1"/>
</dbReference>
<name>A0A6M8SUV4_9NEIS</name>
<evidence type="ECO:0000259" key="2">
    <source>
        <dbReference type="PROSITE" id="PS50110"/>
    </source>
</evidence>
<protein>
    <submittedName>
        <fullName evidence="3">Response regulator transcription factor</fullName>
    </submittedName>
</protein>
<sequence>MHKKPSCVVIDDDGILRNLMASLMRSLEFEVVGEASHAQDGFRFCLDLHPKLVLLDINLPESNGIDLLGQILKLEPAPKVIMVTAEPTAERVRTSLTMGASGFLVKPFTAAKLIAAVNHALEMHL</sequence>
<dbReference type="InterPro" id="IPR058245">
    <property type="entry name" value="NreC/VraR/RcsB-like_REC"/>
</dbReference>
<dbReference type="SUPFAM" id="SSF52172">
    <property type="entry name" value="CheY-like"/>
    <property type="match status" value="1"/>
</dbReference>
<keyword evidence="1" id="KW-0597">Phosphoprotein</keyword>
<dbReference type="KEGG" id="dee:HQN60_15000"/>
<dbReference type="PROSITE" id="PS50110">
    <property type="entry name" value="RESPONSE_REGULATORY"/>
    <property type="match status" value="1"/>
</dbReference>
<dbReference type="InterPro" id="IPR001789">
    <property type="entry name" value="Sig_transdc_resp-reg_receiver"/>
</dbReference>
<organism evidence="3 4">
    <name type="scientific">Deefgea piscis</name>
    <dbReference type="NCBI Taxonomy" id="2739061"/>
    <lineage>
        <taxon>Bacteria</taxon>
        <taxon>Pseudomonadati</taxon>
        <taxon>Pseudomonadota</taxon>
        <taxon>Betaproteobacteria</taxon>
        <taxon>Neisseriales</taxon>
        <taxon>Chitinibacteraceae</taxon>
        <taxon>Deefgea</taxon>
    </lineage>
</organism>
<accession>A0A6M8SUV4</accession>
<dbReference type="AlphaFoldDB" id="A0A6M8SUV4"/>
<dbReference type="InterPro" id="IPR051271">
    <property type="entry name" value="2C-system_Tx_regulators"/>
</dbReference>
<dbReference type="PANTHER" id="PTHR45526:SF1">
    <property type="entry name" value="TRANSCRIPTIONAL REGULATORY PROTEIN DCUR-RELATED"/>
    <property type="match status" value="1"/>
</dbReference>
<dbReference type="EMBL" id="CP054143">
    <property type="protein sequence ID" value="QKJ67924.1"/>
    <property type="molecule type" value="Genomic_DNA"/>
</dbReference>
<evidence type="ECO:0000256" key="1">
    <source>
        <dbReference type="PROSITE-ProRule" id="PRU00169"/>
    </source>
</evidence>
<dbReference type="SMART" id="SM00448">
    <property type="entry name" value="REC"/>
    <property type="match status" value="1"/>
</dbReference>
<evidence type="ECO:0000313" key="3">
    <source>
        <dbReference type="EMBL" id="QKJ67924.1"/>
    </source>
</evidence>
<dbReference type="CDD" id="cd17535">
    <property type="entry name" value="REC_NarL-like"/>
    <property type="match status" value="1"/>
</dbReference>
<proteinExistence type="predicted"/>